<protein>
    <submittedName>
        <fullName evidence="1">Uncharacterized protein</fullName>
    </submittedName>
</protein>
<comment type="caution">
    <text evidence="1">The sequence shown here is derived from an EMBL/GenBank/DDBJ whole genome shotgun (WGS) entry which is preliminary data.</text>
</comment>
<sequence>MLQSFLFLRYKHDHPSAIPHHSCFCGTSMTITLLCRNHSCFVGTSTTITLPSAIIPGFVVQAGPSLYITQASLFLRYKHDQHSDMPPSFLFLWYKLDHHSTYRIITVFAV</sequence>
<proteinExistence type="predicted"/>
<evidence type="ECO:0000313" key="1">
    <source>
        <dbReference type="EMBL" id="KAI9918442.1"/>
    </source>
</evidence>
<dbReference type="Proteomes" id="UP001163321">
    <property type="component" value="Chromosome 12"/>
</dbReference>
<gene>
    <name evidence="1" type="ORF">PsorP6_011599</name>
</gene>
<accession>A0ACC0WI58</accession>
<keyword evidence="2" id="KW-1185">Reference proteome</keyword>
<evidence type="ECO:0000313" key="2">
    <source>
        <dbReference type="Proteomes" id="UP001163321"/>
    </source>
</evidence>
<dbReference type="EMBL" id="CM047591">
    <property type="protein sequence ID" value="KAI9918442.1"/>
    <property type="molecule type" value="Genomic_DNA"/>
</dbReference>
<reference evidence="1 2" key="1">
    <citation type="journal article" date="2022" name="bioRxiv">
        <title>The genome of the oomycete Peronosclerospora sorghi, a cosmopolitan pathogen of maize and sorghum, is inflated with dispersed pseudogenes.</title>
        <authorList>
            <person name="Fletcher K."/>
            <person name="Martin F."/>
            <person name="Isakeit T."/>
            <person name="Cavanaugh K."/>
            <person name="Magill C."/>
            <person name="Michelmore R."/>
        </authorList>
    </citation>
    <scope>NUCLEOTIDE SEQUENCE [LARGE SCALE GENOMIC DNA]</scope>
    <source>
        <strain evidence="1">P6</strain>
    </source>
</reference>
<organism evidence="1 2">
    <name type="scientific">Peronosclerospora sorghi</name>
    <dbReference type="NCBI Taxonomy" id="230839"/>
    <lineage>
        <taxon>Eukaryota</taxon>
        <taxon>Sar</taxon>
        <taxon>Stramenopiles</taxon>
        <taxon>Oomycota</taxon>
        <taxon>Peronosporomycetes</taxon>
        <taxon>Peronosporales</taxon>
        <taxon>Peronosporaceae</taxon>
        <taxon>Peronosclerospora</taxon>
    </lineage>
</organism>
<name>A0ACC0WI58_9STRA</name>